<gene>
    <name evidence="2" type="ORF">ACFQPF_09690</name>
</gene>
<proteinExistence type="predicted"/>
<name>A0ABW2NQT8_9BACL</name>
<comment type="caution">
    <text evidence="2">The sequence shown here is derived from an EMBL/GenBank/DDBJ whole genome shotgun (WGS) entry which is preliminary data.</text>
</comment>
<dbReference type="Pfam" id="PF01636">
    <property type="entry name" value="APH"/>
    <property type="match status" value="1"/>
</dbReference>
<evidence type="ECO:0000313" key="3">
    <source>
        <dbReference type="Proteomes" id="UP001596549"/>
    </source>
</evidence>
<dbReference type="InterPro" id="IPR011009">
    <property type="entry name" value="Kinase-like_dom_sf"/>
</dbReference>
<dbReference type="Gene3D" id="3.90.1200.10">
    <property type="match status" value="1"/>
</dbReference>
<sequence>MEIRNVIAILAANQIIDSEPVEIKPLSGGTVSELYLLWLTDGSRVVVKSNDPQINKAEGDFLRFYRDIQRLPRLLYVDPNDQYIVYSFVEGSVGYDGTDKQEWLTILVRDVINQYRPAPDEAWWGWADEPVNTWKAFLLQRVMEAGEMLKSHLGEDDFNRVLDAIQQLEVHTPYLLHGDFGVHNFIFYEGKLTGLIDPTPVFGDPLYDLLYAIFSSPDQLTRQTVETAVHQLNIEEYSVTNLYENILIVLYLRLSTCLKHHPDDFEDYLGAWEYWKGI</sequence>
<accession>A0ABW2NQT8</accession>
<evidence type="ECO:0000259" key="1">
    <source>
        <dbReference type="Pfam" id="PF01636"/>
    </source>
</evidence>
<protein>
    <submittedName>
        <fullName evidence="2">Phosphotransferase family protein</fullName>
    </submittedName>
</protein>
<evidence type="ECO:0000313" key="2">
    <source>
        <dbReference type="EMBL" id="MFC7371951.1"/>
    </source>
</evidence>
<dbReference type="SUPFAM" id="SSF56112">
    <property type="entry name" value="Protein kinase-like (PK-like)"/>
    <property type="match status" value="1"/>
</dbReference>
<dbReference type="EMBL" id="JBHTCP010000015">
    <property type="protein sequence ID" value="MFC7371951.1"/>
    <property type="molecule type" value="Genomic_DNA"/>
</dbReference>
<dbReference type="Proteomes" id="UP001596549">
    <property type="component" value="Unassembled WGS sequence"/>
</dbReference>
<keyword evidence="3" id="KW-1185">Reference proteome</keyword>
<organism evidence="2 3">
    <name type="scientific">Fictibacillus iocasae</name>
    <dbReference type="NCBI Taxonomy" id="2715437"/>
    <lineage>
        <taxon>Bacteria</taxon>
        <taxon>Bacillati</taxon>
        <taxon>Bacillota</taxon>
        <taxon>Bacilli</taxon>
        <taxon>Bacillales</taxon>
        <taxon>Fictibacillaceae</taxon>
        <taxon>Fictibacillus</taxon>
    </lineage>
</organism>
<dbReference type="InterPro" id="IPR002575">
    <property type="entry name" value="Aminoglycoside_PTrfase"/>
</dbReference>
<dbReference type="RefSeq" id="WP_379749047.1">
    <property type="nucleotide sequence ID" value="NZ_JBHTCP010000015.1"/>
</dbReference>
<feature type="domain" description="Aminoglycoside phosphotransferase" evidence="1">
    <location>
        <begin position="22"/>
        <end position="231"/>
    </location>
</feature>
<reference evidence="3" key="1">
    <citation type="journal article" date="2019" name="Int. J. Syst. Evol. Microbiol.">
        <title>The Global Catalogue of Microorganisms (GCM) 10K type strain sequencing project: providing services to taxonomists for standard genome sequencing and annotation.</title>
        <authorList>
            <consortium name="The Broad Institute Genomics Platform"/>
            <consortium name="The Broad Institute Genome Sequencing Center for Infectious Disease"/>
            <person name="Wu L."/>
            <person name="Ma J."/>
        </authorList>
    </citation>
    <scope>NUCLEOTIDE SEQUENCE [LARGE SCALE GENOMIC DNA]</scope>
    <source>
        <strain evidence="3">NBRC 106396</strain>
    </source>
</reference>